<accession>A0A2M4B2X2</accession>
<proteinExistence type="predicted"/>
<protein>
    <submittedName>
        <fullName evidence="1">Putative secreted protein</fullName>
    </submittedName>
</protein>
<reference evidence="1" key="1">
    <citation type="submission" date="2018-01" db="EMBL/GenBank/DDBJ databases">
        <title>An insight into the sialome of Amazonian anophelines.</title>
        <authorList>
            <person name="Ribeiro J.M."/>
            <person name="Scarpassa V."/>
            <person name="Calvo E."/>
        </authorList>
    </citation>
    <scope>NUCLEOTIDE SEQUENCE</scope>
    <source>
        <tissue evidence="1">Salivary glands</tissue>
    </source>
</reference>
<evidence type="ECO:0000313" key="1">
    <source>
        <dbReference type="EMBL" id="MBW47168.1"/>
    </source>
</evidence>
<sequence>MRRRFSLLLASPAPTAPSRSTWMKQHWHPCMPFRRELLPCAVSLTLHQRSSSGCGSSRQILGPASFWSQMLDIHSFFIFPIFSSPTPPLHSSHSCLLSHFIQHMC</sequence>
<organism evidence="1">
    <name type="scientific">Anopheles triannulatus</name>
    <dbReference type="NCBI Taxonomy" id="58253"/>
    <lineage>
        <taxon>Eukaryota</taxon>
        <taxon>Metazoa</taxon>
        <taxon>Ecdysozoa</taxon>
        <taxon>Arthropoda</taxon>
        <taxon>Hexapoda</taxon>
        <taxon>Insecta</taxon>
        <taxon>Pterygota</taxon>
        <taxon>Neoptera</taxon>
        <taxon>Endopterygota</taxon>
        <taxon>Diptera</taxon>
        <taxon>Nematocera</taxon>
        <taxon>Culicoidea</taxon>
        <taxon>Culicidae</taxon>
        <taxon>Anophelinae</taxon>
        <taxon>Anopheles</taxon>
    </lineage>
</organism>
<name>A0A2M4B2X2_9DIPT</name>
<dbReference type="EMBL" id="GGFK01013847">
    <property type="protein sequence ID" value="MBW47168.1"/>
    <property type="molecule type" value="Transcribed_RNA"/>
</dbReference>
<dbReference type="AlphaFoldDB" id="A0A2M4B2X2"/>